<dbReference type="OrthoDB" id="5092239at2759"/>
<comment type="caution">
    <text evidence="1">The sequence shown here is derived from an EMBL/GenBank/DDBJ whole genome shotgun (WGS) entry which is preliminary data.</text>
</comment>
<evidence type="ECO:0000313" key="1">
    <source>
        <dbReference type="EMBL" id="KAF4443758.1"/>
    </source>
</evidence>
<organism evidence="1 2">
    <name type="scientific">Fusarium austroafricanum</name>
    <dbReference type="NCBI Taxonomy" id="2364996"/>
    <lineage>
        <taxon>Eukaryota</taxon>
        <taxon>Fungi</taxon>
        <taxon>Dikarya</taxon>
        <taxon>Ascomycota</taxon>
        <taxon>Pezizomycotina</taxon>
        <taxon>Sordariomycetes</taxon>
        <taxon>Hypocreomycetidae</taxon>
        <taxon>Hypocreales</taxon>
        <taxon>Nectriaceae</taxon>
        <taxon>Fusarium</taxon>
        <taxon>Fusarium concolor species complex</taxon>
    </lineage>
</organism>
<keyword evidence="2" id="KW-1185">Reference proteome</keyword>
<dbReference type="Proteomes" id="UP000605986">
    <property type="component" value="Unassembled WGS sequence"/>
</dbReference>
<name>A0A8H4K6N0_9HYPO</name>
<dbReference type="EMBL" id="JAADJG010000562">
    <property type="protein sequence ID" value="KAF4443758.1"/>
    <property type="molecule type" value="Genomic_DNA"/>
</dbReference>
<proteinExistence type="predicted"/>
<protein>
    <submittedName>
        <fullName evidence="1">Uncharacterized protein</fullName>
    </submittedName>
</protein>
<reference evidence="1" key="1">
    <citation type="submission" date="2020-01" db="EMBL/GenBank/DDBJ databases">
        <title>Identification and distribution of gene clusters putatively required for synthesis of sphingolipid metabolism inhibitors in phylogenetically diverse species of the filamentous fungus Fusarium.</title>
        <authorList>
            <person name="Kim H.-S."/>
            <person name="Busman M."/>
            <person name="Brown D.W."/>
            <person name="Divon H."/>
            <person name="Uhlig S."/>
            <person name="Proctor R.H."/>
        </authorList>
    </citation>
    <scope>NUCLEOTIDE SEQUENCE</scope>
    <source>
        <strain evidence="1">NRRL 53441</strain>
    </source>
</reference>
<evidence type="ECO:0000313" key="2">
    <source>
        <dbReference type="Proteomes" id="UP000605986"/>
    </source>
</evidence>
<sequence length="318" mass="36749">MDKHLQKAKKLIVQDRLDSLKLRLEELGKSFTNLPTDQLSKHSISCMKDIRSLAYECLNENIDRLDRADNHQRDDDPQCTIERRRGAFMGLKFKLPPTRLCLWPYNAHAIFEDLAFHFKNCVIGELKYRENNPDSCSKAPAMLITYRPIFNSVSYEKESKEAIEFYTSCENDAYQEYLRLPVTCHVASVALSHYADIKFDGLPLPSGLALQRLRRDESTRGWHSTPAIPGSDFTFRKGDVEVLTATRLRLREENWTWGRALKKRVPPAHPLLEQLNLNFDCIIPEEFGVVVAWRHYGNEAWLDRYGHLPNKVSARVSG</sequence>
<dbReference type="AlphaFoldDB" id="A0A8H4K6N0"/>
<accession>A0A8H4K6N0</accession>
<gene>
    <name evidence="1" type="ORF">F53441_11361</name>
</gene>